<feature type="transmembrane region" description="Helical" evidence="10">
    <location>
        <begin position="454"/>
        <end position="475"/>
    </location>
</feature>
<sequence>MQGTITQSDFLVAVPKEIYNYRVYVLAVVASMGAILFGYDLAFIGTAITLKPFKKDFDLIGASQSNLDSFSANIVSLLQAGCFFGSLAAAPLGDRFGRRKTLIMTGMIFIVGSIMQVVSSGSVSVMYAGRAVGGLGVGAASMLVPLYIAEMSPPCIRGRLVGIYEIGVQAGTCTGFWINYGVSKNVAPTSAQWQIPFAIQLVPGVMLTIGMFFLPESPRWSAKSKGREVAVTQLANLRNLPINHEYINEEMFRIMEQIEQERAAVSGKGLVAEFKELAIPGNRRRIVIGILIFVFMQFAGSNAINYYSPRIFASIGLQGSKATLVSTGVYGIVRFVAICVAMYWAVDKFGRVNLLICGSVVAAFAMWFIGAYIKICPPATSAHISAGGYAAATMIYVFAIAFCFSWAGIPWIYCSEIFPLRIRSMCVAICAATHWLMNFVIARSVPYMITSIGFGTYFIFGAMLTLSIPFVYFFVPETKGRSLEDMDALFGVPSFLDDDIEKSVAMTEHLETKQG</sequence>
<evidence type="ECO:0000256" key="7">
    <source>
        <dbReference type="ARBA" id="ARBA00023136"/>
    </source>
</evidence>
<dbReference type="NCBIfam" id="TIGR00879">
    <property type="entry name" value="SP"/>
    <property type="match status" value="1"/>
</dbReference>
<dbReference type="InterPro" id="IPR050360">
    <property type="entry name" value="MFS_Sugar_Transporters"/>
</dbReference>
<evidence type="ECO:0000259" key="11">
    <source>
        <dbReference type="PROSITE" id="PS50850"/>
    </source>
</evidence>
<dbReference type="PROSITE" id="PS50850">
    <property type="entry name" value="MFS"/>
    <property type="match status" value="1"/>
</dbReference>
<protein>
    <recommendedName>
        <fullName evidence="8">Quinate transporter</fullName>
    </recommendedName>
</protein>
<evidence type="ECO:0000256" key="9">
    <source>
        <dbReference type="RuleBase" id="RU003346"/>
    </source>
</evidence>
<dbReference type="KEGG" id="glz:GLAREA_06875"/>
<evidence type="ECO:0000256" key="1">
    <source>
        <dbReference type="ARBA" id="ARBA00004141"/>
    </source>
</evidence>
<dbReference type="Proteomes" id="UP000016922">
    <property type="component" value="Unassembled WGS sequence"/>
</dbReference>
<evidence type="ECO:0000256" key="2">
    <source>
        <dbReference type="ARBA" id="ARBA00010992"/>
    </source>
</evidence>
<evidence type="ECO:0000256" key="6">
    <source>
        <dbReference type="ARBA" id="ARBA00022989"/>
    </source>
</evidence>
<dbReference type="PRINTS" id="PR00171">
    <property type="entry name" value="SUGRTRNSPORT"/>
</dbReference>
<feature type="transmembrane region" description="Helical" evidence="10">
    <location>
        <begin position="70"/>
        <end position="90"/>
    </location>
</feature>
<comment type="subcellular location">
    <subcellularLocation>
        <location evidence="1">Membrane</location>
        <topology evidence="1">Multi-pass membrane protein</topology>
    </subcellularLocation>
</comment>
<evidence type="ECO:0000256" key="10">
    <source>
        <dbReference type="SAM" id="Phobius"/>
    </source>
</evidence>
<evidence type="ECO:0000256" key="5">
    <source>
        <dbReference type="ARBA" id="ARBA00022911"/>
    </source>
</evidence>
<feature type="transmembrane region" description="Helical" evidence="10">
    <location>
        <begin position="127"/>
        <end position="149"/>
    </location>
</feature>
<evidence type="ECO:0000313" key="13">
    <source>
        <dbReference type="Proteomes" id="UP000016922"/>
    </source>
</evidence>
<dbReference type="InterPro" id="IPR003663">
    <property type="entry name" value="Sugar/inositol_transpt"/>
</dbReference>
<dbReference type="EMBL" id="KE145357">
    <property type="protein sequence ID" value="EPE33862.1"/>
    <property type="molecule type" value="Genomic_DNA"/>
</dbReference>
<dbReference type="InterPro" id="IPR005828">
    <property type="entry name" value="MFS_sugar_transport-like"/>
</dbReference>
<reference evidence="12 13" key="1">
    <citation type="journal article" date="2013" name="BMC Genomics">
        <title>Genomics-driven discovery of the pneumocandin biosynthetic gene cluster in the fungus Glarea lozoyensis.</title>
        <authorList>
            <person name="Chen L."/>
            <person name="Yue Q."/>
            <person name="Zhang X."/>
            <person name="Xiang M."/>
            <person name="Wang C."/>
            <person name="Li S."/>
            <person name="Che Y."/>
            <person name="Ortiz-Lopez F.J."/>
            <person name="Bills G.F."/>
            <person name="Liu X."/>
            <person name="An Z."/>
        </authorList>
    </citation>
    <scope>NUCLEOTIDE SEQUENCE [LARGE SCALE GENOMIC DNA]</scope>
    <source>
        <strain evidence="13">ATCC 20868 / MF5171</strain>
    </source>
</reference>
<dbReference type="FunFam" id="1.20.1250.20:FF:000026">
    <property type="entry name" value="MFS quinate transporter QutD"/>
    <property type="match status" value="1"/>
</dbReference>
<dbReference type="RefSeq" id="XP_008079014.1">
    <property type="nucleotide sequence ID" value="XM_008080823.1"/>
</dbReference>
<feature type="domain" description="Major facilitator superfamily (MFS) profile" evidence="11">
    <location>
        <begin position="26"/>
        <end position="479"/>
    </location>
</feature>
<feature type="transmembrane region" description="Helical" evidence="10">
    <location>
        <begin position="286"/>
        <end position="307"/>
    </location>
</feature>
<dbReference type="OMA" id="ICTATHW"/>
<dbReference type="HOGENOM" id="CLU_001265_30_12_1"/>
<dbReference type="GeneID" id="19465928"/>
<feature type="transmembrane region" description="Helical" evidence="10">
    <location>
        <begin position="23"/>
        <end position="50"/>
    </location>
</feature>
<feature type="transmembrane region" description="Helical" evidence="10">
    <location>
        <begin position="102"/>
        <end position="121"/>
    </location>
</feature>
<dbReference type="PANTHER" id="PTHR48022">
    <property type="entry name" value="PLASTIDIC GLUCOSE TRANSPORTER 4"/>
    <property type="match status" value="1"/>
</dbReference>
<dbReference type="Pfam" id="PF00083">
    <property type="entry name" value="Sugar_tr"/>
    <property type="match status" value="1"/>
</dbReference>
<dbReference type="InterPro" id="IPR020846">
    <property type="entry name" value="MFS_dom"/>
</dbReference>
<keyword evidence="3 9" id="KW-0813">Transport</keyword>
<dbReference type="PANTHER" id="PTHR48022:SF34">
    <property type="entry name" value="MAJOR FACILITATOR SUPERFAMILY (MFS) PROFILE DOMAIN-CONTAINING PROTEIN-RELATED"/>
    <property type="match status" value="1"/>
</dbReference>
<dbReference type="OrthoDB" id="508119at2759"/>
<name>S3D5Y7_GLAL2</name>
<keyword evidence="4 10" id="KW-0812">Transmembrane</keyword>
<dbReference type="GO" id="GO:0005351">
    <property type="term" value="F:carbohydrate:proton symporter activity"/>
    <property type="evidence" value="ECO:0007669"/>
    <property type="project" value="TreeGrafter"/>
</dbReference>
<feature type="transmembrane region" description="Helical" evidence="10">
    <location>
        <begin position="425"/>
        <end position="442"/>
    </location>
</feature>
<dbReference type="SUPFAM" id="SSF103473">
    <property type="entry name" value="MFS general substrate transporter"/>
    <property type="match status" value="1"/>
</dbReference>
<gene>
    <name evidence="12" type="ORF">GLAREA_06875</name>
</gene>
<feature type="transmembrane region" description="Helical" evidence="10">
    <location>
        <begin position="353"/>
        <end position="373"/>
    </location>
</feature>
<evidence type="ECO:0000256" key="4">
    <source>
        <dbReference type="ARBA" id="ARBA00022692"/>
    </source>
</evidence>
<proteinExistence type="inferred from homology"/>
<keyword evidence="6 10" id="KW-1133">Transmembrane helix</keyword>
<accession>S3D5Y7</accession>
<evidence type="ECO:0000256" key="8">
    <source>
        <dbReference type="ARBA" id="ARBA00043213"/>
    </source>
</evidence>
<keyword evidence="7 10" id="KW-0472">Membrane</keyword>
<dbReference type="PROSITE" id="PS00217">
    <property type="entry name" value="SUGAR_TRANSPORT_2"/>
    <property type="match status" value="1"/>
</dbReference>
<dbReference type="InterPro" id="IPR005829">
    <property type="entry name" value="Sugar_transporter_CS"/>
</dbReference>
<evidence type="ECO:0000313" key="12">
    <source>
        <dbReference type="EMBL" id="EPE33862.1"/>
    </source>
</evidence>
<feature type="transmembrane region" description="Helical" evidence="10">
    <location>
        <begin position="193"/>
        <end position="214"/>
    </location>
</feature>
<dbReference type="eggNOG" id="KOG0254">
    <property type="taxonomic scope" value="Eukaryota"/>
</dbReference>
<feature type="transmembrane region" description="Helical" evidence="10">
    <location>
        <begin position="161"/>
        <end position="181"/>
    </location>
</feature>
<feature type="transmembrane region" description="Helical" evidence="10">
    <location>
        <begin position="393"/>
        <end position="413"/>
    </location>
</feature>
<dbReference type="Gene3D" id="1.20.1250.20">
    <property type="entry name" value="MFS general substrate transporter like domains"/>
    <property type="match status" value="1"/>
</dbReference>
<keyword evidence="13" id="KW-1185">Reference proteome</keyword>
<evidence type="ECO:0000256" key="3">
    <source>
        <dbReference type="ARBA" id="ARBA00022448"/>
    </source>
</evidence>
<feature type="transmembrane region" description="Helical" evidence="10">
    <location>
        <begin position="327"/>
        <end position="346"/>
    </location>
</feature>
<comment type="similarity">
    <text evidence="2 9">Belongs to the major facilitator superfamily. Sugar transporter (TC 2.A.1.1) family.</text>
</comment>
<dbReference type="InterPro" id="IPR036259">
    <property type="entry name" value="MFS_trans_sf"/>
</dbReference>
<organism evidence="12 13">
    <name type="scientific">Glarea lozoyensis (strain ATCC 20868 / MF5171)</name>
    <dbReference type="NCBI Taxonomy" id="1116229"/>
    <lineage>
        <taxon>Eukaryota</taxon>
        <taxon>Fungi</taxon>
        <taxon>Dikarya</taxon>
        <taxon>Ascomycota</taxon>
        <taxon>Pezizomycotina</taxon>
        <taxon>Leotiomycetes</taxon>
        <taxon>Helotiales</taxon>
        <taxon>Helotiaceae</taxon>
        <taxon>Glarea</taxon>
    </lineage>
</organism>
<dbReference type="GO" id="GO:0016020">
    <property type="term" value="C:membrane"/>
    <property type="evidence" value="ECO:0007669"/>
    <property type="project" value="UniProtKB-SubCell"/>
</dbReference>
<keyword evidence="5" id="KW-0672">Quinate metabolism</keyword>
<dbReference type="AlphaFoldDB" id="S3D5Y7"/>